<accession>A0ABS7Z261</accession>
<evidence type="ECO:0000313" key="2">
    <source>
        <dbReference type="Proteomes" id="UP001165302"/>
    </source>
</evidence>
<name>A0ABS7Z261_9SPHI</name>
<reference evidence="1" key="1">
    <citation type="submission" date="2020-10" db="EMBL/GenBank/DDBJ databases">
        <authorList>
            <person name="Lu T."/>
            <person name="Wang Q."/>
            <person name="Han X."/>
        </authorList>
    </citation>
    <scope>NUCLEOTIDE SEQUENCE</scope>
    <source>
        <strain evidence="1">WQ 366</strain>
    </source>
</reference>
<gene>
    <name evidence="1" type="ORF">IPZ78_00775</name>
</gene>
<dbReference type="Pfam" id="PF16022">
    <property type="entry name" value="DUF4783"/>
    <property type="match status" value="1"/>
</dbReference>
<comment type="caution">
    <text evidence="1">The sequence shown here is derived from an EMBL/GenBank/DDBJ whole genome shotgun (WGS) entry which is preliminary data.</text>
</comment>
<dbReference type="RefSeq" id="WP_225551011.1">
    <property type="nucleotide sequence ID" value="NZ_JADEYP010000001.1"/>
</dbReference>
<dbReference type="Proteomes" id="UP001165302">
    <property type="component" value="Unassembled WGS sequence"/>
</dbReference>
<proteinExistence type="predicted"/>
<keyword evidence="2" id="KW-1185">Reference proteome</keyword>
<protein>
    <submittedName>
        <fullName evidence="1">DUF4783 domain-containing protein</fullName>
    </submittedName>
</protein>
<dbReference type="EMBL" id="JADEYP010000001">
    <property type="protein sequence ID" value="MCA5003677.1"/>
    <property type="molecule type" value="Genomic_DNA"/>
</dbReference>
<sequence>MKLLIYIYISIFSIFSFSETSDIEKYITSAFKKGDAKTISRYFTSSVKVSIERNEQIASKSQAEIIVSDYLNDNKLLEVEHRQYSKDSNTNFLLFEAKSNKKDIKIFIKLVKIRDSEYISELRIE</sequence>
<dbReference type="InterPro" id="IPR031977">
    <property type="entry name" value="DUF4783"/>
</dbReference>
<organism evidence="1 2">
    <name type="scientific">Sphingobacterium bovistauri</name>
    <dbReference type="NCBI Taxonomy" id="2781959"/>
    <lineage>
        <taxon>Bacteria</taxon>
        <taxon>Pseudomonadati</taxon>
        <taxon>Bacteroidota</taxon>
        <taxon>Sphingobacteriia</taxon>
        <taxon>Sphingobacteriales</taxon>
        <taxon>Sphingobacteriaceae</taxon>
        <taxon>Sphingobacterium</taxon>
    </lineage>
</organism>
<dbReference type="Gene3D" id="3.10.450.50">
    <property type="match status" value="1"/>
</dbReference>
<evidence type="ECO:0000313" key="1">
    <source>
        <dbReference type="EMBL" id="MCA5003677.1"/>
    </source>
</evidence>